<dbReference type="InterPro" id="IPR036116">
    <property type="entry name" value="FN3_sf"/>
</dbReference>
<feature type="domain" description="Fibronectin type-III" evidence="1">
    <location>
        <begin position="589"/>
        <end position="762"/>
    </location>
</feature>
<dbReference type="SMART" id="SM00060">
    <property type="entry name" value="FN3"/>
    <property type="match status" value="4"/>
</dbReference>
<protein>
    <recommendedName>
        <fullName evidence="1">Fibronectin type-III domain-containing protein</fullName>
    </recommendedName>
</protein>
<evidence type="ECO:0000259" key="1">
    <source>
        <dbReference type="SMART" id="SM00060"/>
    </source>
</evidence>
<keyword evidence="3" id="KW-1185">Reference proteome</keyword>
<feature type="domain" description="Fibronectin type-III" evidence="1">
    <location>
        <begin position="773"/>
        <end position="848"/>
    </location>
</feature>
<dbReference type="Proteomes" id="UP000460549">
    <property type="component" value="Unassembled WGS sequence"/>
</dbReference>
<comment type="caution">
    <text evidence="2">The sequence shown here is derived from an EMBL/GenBank/DDBJ whole genome shotgun (WGS) entry which is preliminary data.</text>
</comment>
<dbReference type="InterPro" id="IPR013783">
    <property type="entry name" value="Ig-like_fold"/>
</dbReference>
<accession>A0A7X2TQW2</accession>
<dbReference type="EMBL" id="VUNN01000002">
    <property type="protein sequence ID" value="MSU05525.1"/>
    <property type="molecule type" value="Genomic_DNA"/>
</dbReference>
<sequence>MIKRLKYIIFIALILLLSACAITPEEEERKELTPALKYIEAPKNVLVISDCINGRIELSWDEVPNATHYIVEYQSATDYLSDKAMKTYVTNNNSFTLSTFPNANDKRFVFRVRALSKQTSRVIESESSELFEGAIVDDFTVSTNIKSSKLSFYSSFAKNSSILGNGNIIDCQILYFDGDYTQSDLPSLDEACDSFSIGSNETKTITAVLMCNSKVVKKKSVTVTSDVSYIPANIKSINVENNKTDGIHLSWISPGINKGLENTQILFLVERALQGSNNWEIIKPTIDEEYFKPENNDDLSVEQFSMSFVDTSALSNCDYQYRISTVYKIINGENEYYSSEAISDSNIVSNCYRTDSKVKSFVHTNQSGLITAPDGSKSYELKFKWETYHPLPEDCSIVINRKLINTLSSSEIESTLNKEFNNVSSNVFEDTITLTASEAIDPKSFIYTISIKYNDGTNLESPYVATNNSGQAIITFEGLEITRIISSLSATTGANALNDKIRLAWTVESFYPEDFNTSKVTYTIYKQNPADMTYSKEEENIPFETHSYELNVKPGESFSYLIKPVYSDTSDNKYVRDYPTTGPAVGSALNLVTNLKASQNTYNDKIVLNWDSVENAKGYKVCYLDKEVETLDTRYEITDIPIDRYGTKIEIKVKTIDCEERISSDGSTTIGKILGGITPTVNGNAKDIDVTWNAVDGATKYKVNVYTALQAEEPIISTIVSAGSTLSFKLTSDDVLAIEGLVEPLSNPYYFSVIPYVGQESSKAENRIEGHWLLAPKNVAATKATYKDMIDITWDSVEGANAYVVYYRVQGSNSWNTTTVFSTSCKQYDVEDIFEYRVATLDNQMNEGPASLVTDSSIGYVLMRPIYCSGIDEKNGLYSIRFNKVEAATSYTLSIPNWDNTIIPINPNSVIVKTSNFESGDLTYSNGFYTYYFAKQDLSTGVSIVVEINSNKDSVESKYTPVTIVAETLNANEVVNLANNSLRDIFAVINSAFEGDWWARTTGEIGDQKSRTYESADGKIKANNSYSDWWSKNQQYGTVKISNYRSGSIVIDSANLSTMATDGGGPGYLDADPFDGFASGSLTITMPYNLGTYKVEYSGFKNDLTGGSAKVTKSTESEGQTVYATSTKIRIL</sequence>
<dbReference type="SUPFAM" id="SSF49265">
    <property type="entry name" value="Fibronectin type III"/>
    <property type="match status" value="2"/>
</dbReference>
<dbReference type="RefSeq" id="WP_154424422.1">
    <property type="nucleotide sequence ID" value="NZ_VUNN01000002.1"/>
</dbReference>
<reference evidence="2 3" key="1">
    <citation type="submission" date="2019-08" db="EMBL/GenBank/DDBJ databases">
        <title>In-depth cultivation of the pig gut microbiome towards novel bacterial diversity and tailored functional studies.</title>
        <authorList>
            <person name="Wylensek D."/>
            <person name="Hitch T.C.A."/>
            <person name="Clavel T."/>
        </authorList>
    </citation>
    <scope>NUCLEOTIDE SEQUENCE [LARGE SCALE GENOMIC DNA]</scope>
    <source>
        <strain evidence="2 3">NM-380-WT-3C1</strain>
    </source>
</reference>
<dbReference type="AlphaFoldDB" id="A0A7X2TQW2"/>
<name>A0A7X2TQW2_9SPIO</name>
<proteinExistence type="predicted"/>
<dbReference type="PROSITE" id="PS51257">
    <property type="entry name" value="PROKAR_LIPOPROTEIN"/>
    <property type="match status" value="1"/>
</dbReference>
<organism evidence="2 3">
    <name type="scientific">Bullifex porci</name>
    <dbReference type="NCBI Taxonomy" id="2606638"/>
    <lineage>
        <taxon>Bacteria</taxon>
        <taxon>Pseudomonadati</taxon>
        <taxon>Spirochaetota</taxon>
        <taxon>Spirochaetia</taxon>
        <taxon>Spirochaetales</taxon>
        <taxon>Spirochaetaceae</taxon>
        <taxon>Bullifex</taxon>
    </lineage>
</organism>
<evidence type="ECO:0000313" key="2">
    <source>
        <dbReference type="EMBL" id="MSU05525.1"/>
    </source>
</evidence>
<feature type="domain" description="Fibronectin type-III" evidence="1">
    <location>
        <begin position="39"/>
        <end position="120"/>
    </location>
</feature>
<feature type="domain" description="Fibronectin type-III" evidence="1">
    <location>
        <begin position="231"/>
        <end position="332"/>
    </location>
</feature>
<dbReference type="Gene3D" id="2.60.40.10">
    <property type="entry name" value="Immunoglobulins"/>
    <property type="match status" value="2"/>
</dbReference>
<gene>
    <name evidence="2" type="ORF">FYJ80_01850</name>
</gene>
<dbReference type="InterPro" id="IPR003961">
    <property type="entry name" value="FN3_dom"/>
</dbReference>
<evidence type="ECO:0000313" key="3">
    <source>
        <dbReference type="Proteomes" id="UP000460549"/>
    </source>
</evidence>